<dbReference type="InterPro" id="IPR006221">
    <property type="entry name" value="TrpG/PapA_dom"/>
</dbReference>
<evidence type="ECO:0000256" key="2">
    <source>
        <dbReference type="ARBA" id="ARBA00013139"/>
    </source>
</evidence>
<dbReference type="NCBIfam" id="TIGR00566">
    <property type="entry name" value="trpG_papA"/>
    <property type="match status" value="1"/>
</dbReference>
<dbReference type="Pfam" id="PF00117">
    <property type="entry name" value="GATase"/>
    <property type="match status" value="1"/>
</dbReference>
<keyword evidence="9" id="KW-1185">Reference proteome</keyword>
<organism evidence="8 9">
    <name type="scientific">Kitasatospora albolonga</name>
    <dbReference type="NCBI Taxonomy" id="68173"/>
    <lineage>
        <taxon>Bacteria</taxon>
        <taxon>Bacillati</taxon>
        <taxon>Actinomycetota</taxon>
        <taxon>Actinomycetes</taxon>
        <taxon>Kitasatosporales</taxon>
        <taxon>Streptomycetaceae</taxon>
        <taxon>Kitasatospora</taxon>
    </lineage>
</organism>
<keyword evidence="3" id="KW-0315">Glutamine amidotransferase</keyword>
<dbReference type="PRINTS" id="PR00097">
    <property type="entry name" value="ANTSNTHASEII"/>
</dbReference>
<dbReference type="AlphaFoldDB" id="A0ABC8C023"/>
<dbReference type="RefSeq" id="WP_084750654.1">
    <property type="nucleotide sequence ID" value="NZ_CP020563.1"/>
</dbReference>
<protein>
    <recommendedName>
        <fullName evidence="5">Aminodeoxychorismate synthase</fullName>
        <ecNumber evidence="2">2.6.1.85</ecNumber>
    </recommendedName>
    <alternativeName>
        <fullName evidence="6">4-amino-4-deoxychorismate synthase</fullName>
    </alternativeName>
</protein>
<reference evidence="8 9" key="1">
    <citation type="submission" date="2017-04" db="EMBL/GenBank/DDBJ databases">
        <title>The complete genome sequence of Streptomyces albolongus YIM 101047, the producer of novel bafilomycins and novel odoriferous sesquiterpenoids.</title>
        <authorList>
            <person name="Yin M."/>
            <person name="Jiang Y."/>
        </authorList>
    </citation>
    <scope>NUCLEOTIDE SEQUENCE [LARGE SCALE GENOMIC DNA]</scope>
    <source>
        <strain evidence="8 9">YIM 101047</strain>
    </source>
</reference>
<dbReference type="Proteomes" id="UP000192251">
    <property type="component" value="Chromosome"/>
</dbReference>
<dbReference type="SUPFAM" id="SSF52317">
    <property type="entry name" value="Class I glutamine amidotransferase-like"/>
    <property type="match status" value="1"/>
</dbReference>
<dbReference type="GO" id="GO:0046820">
    <property type="term" value="F:4-amino-4-deoxychorismate synthase activity"/>
    <property type="evidence" value="ECO:0007669"/>
    <property type="project" value="UniProtKB-EC"/>
</dbReference>
<feature type="domain" description="Glutamine amidotransferase" evidence="7">
    <location>
        <begin position="4"/>
        <end position="185"/>
    </location>
</feature>
<dbReference type="EMBL" id="CP020563">
    <property type="protein sequence ID" value="ARF75820.1"/>
    <property type="molecule type" value="Genomic_DNA"/>
</dbReference>
<comment type="catalytic activity">
    <reaction evidence="4">
        <text>chorismate + L-glutamine = 4-amino-4-deoxychorismate + L-glutamate</text>
        <dbReference type="Rhea" id="RHEA:11672"/>
        <dbReference type="ChEBI" id="CHEBI:29748"/>
        <dbReference type="ChEBI" id="CHEBI:29985"/>
        <dbReference type="ChEBI" id="CHEBI:58359"/>
        <dbReference type="ChEBI" id="CHEBI:58406"/>
        <dbReference type="EC" id="2.6.1.85"/>
    </reaction>
    <physiologicalReaction direction="left-to-right" evidence="4">
        <dbReference type="Rhea" id="RHEA:11673"/>
    </physiologicalReaction>
</comment>
<proteinExistence type="inferred from homology"/>
<dbReference type="Gene3D" id="3.40.50.880">
    <property type="match status" value="1"/>
</dbReference>
<dbReference type="KEGG" id="kab:B7C62_28820"/>
<dbReference type="PANTHER" id="PTHR43418">
    <property type="entry name" value="MULTIFUNCTIONAL TRYPTOPHAN BIOSYNTHESIS PROTEIN-RELATED"/>
    <property type="match status" value="1"/>
</dbReference>
<dbReference type="PRINTS" id="PR00096">
    <property type="entry name" value="GATASE"/>
</dbReference>
<dbReference type="FunFam" id="3.40.50.880:FF:000003">
    <property type="entry name" value="Anthranilate synthase component II"/>
    <property type="match status" value="1"/>
</dbReference>
<evidence type="ECO:0000259" key="7">
    <source>
        <dbReference type="Pfam" id="PF00117"/>
    </source>
</evidence>
<evidence type="ECO:0000256" key="4">
    <source>
        <dbReference type="ARBA" id="ARBA00052789"/>
    </source>
</evidence>
<accession>A0ABC8C023</accession>
<dbReference type="GO" id="GO:0008652">
    <property type="term" value="P:amino acid biosynthetic process"/>
    <property type="evidence" value="ECO:0007669"/>
    <property type="project" value="UniProtKB-ARBA"/>
</dbReference>
<gene>
    <name evidence="8" type="ORF">B7C62_28820</name>
</gene>
<name>A0ABC8C023_9ACTN</name>
<dbReference type="PROSITE" id="PS51273">
    <property type="entry name" value="GATASE_TYPE_1"/>
    <property type="match status" value="1"/>
</dbReference>
<sequence length="214" mass="22834">MKVLLIDAYDSFVHIIDQYVQTLGAETTVVRSRTRTPAELAALEPDAVVLGPGPGHPADSGHVELVHHFSGVVPVLGVCLGHQAIALAHGGTVERAEQVMHGRVSAVRHDGAGVFQGLGNTLEATRYHSLIVGDPLPEELVTTAVSVDHGYVMGLRHRTLPVEGVQFHPESILTTGGLQLFRNFLGFAQGADVRSRPDVNIAEPRPDVTAVTSR</sequence>
<evidence type="ECO:0000313" key="9">
    <source>
        <dbReference type="Proteomes" id="UP000192251"/>
    </source>
</evidence>
<dbReference type="CDD" id="cd01743">
    <property type="entry name" value="GATase1_Anthranilate_Synthase"/>
    <property type="match status" value="1"/>
</dbReference>
<dbReference type="PRINTS" id="PR00099">
    <property type="entry name" value="CPSGATASE"/>
</dbReference>
<dbReference type="InterPro" id="IPR029062">
    <property type="entry name" value="Class_I_gatase-like"/>
</dbReference>
<dbReference type="InterPro" id="IPR050472">
    <property type="entry name" value="Anth_synth/Amidotransfase"/>
</dbReference>
<dbReference type="PANTHER" id="PTHR43418:SF4">
    <property type="entry name" value="MULTIFUNCTIONAL TRYPTOPHAN BIOSYNTHESIS PROTEIN"/>
    <property type="match status" value="1"/>
</dbReference>
<comment type="similarity">
    <text evidence="1">In the C-terminal section; belongs to the anthranilate synthase component I family.</text>
</comment>
<dbReference type="InterPro" id="IPR017926">
    <property type="entry name" value="GATASE"/>
</dbReference>
<dbReference type="GO" id="GO:0009073">
    <property type="term" value="P:aromatic amino acid family biosynthetic process"/>
    <property type="evidence" value="ECO:0007669"/>
    <property type="project" value="UniProtKB-ARBA"/>
</dbReference>
<evidence type="ECO:0000256" key="6">
    <source>
        <dbReference type="ARBA" id="ARBA00083979"/>
    </source>
</evidence>
<evidence type="ECO:0000256" key="5">
    <source>
        <dbReference type="ARBA" id="ARBA00072983"/>
    </source>
</evidence>
<evidence type="ECO:0000256" key="1">
    <source>
        <dbReference type="ARBA" id="ARBA00005970"/>
    </source>
</evidence>
<dbReference type="EC" id="2.6.1.85" evidence="2"/>
<evidence type="ECO:0000256" key="3">
    <source>
        <dbReference type="ARBA" id="ARBA00022962"/>
    </source>
</evidence>
<evidence type="ECO:0000313" key="8">
    <source>
        <dbReference type="EMBL" id="ARF75820.1"/>
    </source>
</evidence>